<dbReference type="PANTHER" id="PTHR11686:SF9">
    <property type="entry name" value="RE13973P"/>
    <property type="match status" value="1"/>
</dbReference>
<sequence length="548" mass="58788">MASPASRAPGSLKVAKDVRPSSITSLKRKLRMPDVPAVTETSFMSRRHTRIGGNGYLVVSSVAVLLLLVTWMVIHLRINARQHPLGGNRPISNAPLGSFTSWAAIVGHERCRLVPRRILLKKNGTAADAAVASMLCVCVVLSHACGLGGGFFALAYKNKTPSEVTFVDAWETAPLLASEAHYVTVPNDTIFGVRSAGVPGQVRGFRELLGAAGTSLPWAQLFEEAIKVAREGAPVSPEMARQLARRRTHILANPALRSLYTKNGSDALVEPEDVVVNEALGRTLETLAEKGREDFYTGSVAADLLRDVRASGGLMTGQDLADYRPRVGNASGMPLGKETVWCAPPPSSGIVASFILALVHRFRPSPSMTLPDDGATAHRLVESFKYAFARRSRLEDPLFGDISTDLRNADELTRIASNVGDKPHKNVEDYGWRAPAADDYGSSFVAVLAPNGDAVVMVASLNWDFGSLWLSPSTGVLLNNRLDAFSYPGRASYQGYPQQTTNRMVPGKRPMASATPLLFTTEERLVGVMAPTGGPLAITGAAQVHADD</sequence>
<dbReference type="GO" id="GO:0005886">
    <property type="term" value="C:plasma membrane"/>
    <property type="evidence" value="ECO:0007669"/>
    <property type="project" value="TreeGrafter"/>
</dbReference>
<feature type="binding site" evidence="1">
    <location>
        <begin position="460"/>
        <end position="462"/>
    </location>
    <ligand>
        <name>L-glutamate</name>
        <dbReference type="ChEBI" id="CHEBI:29985"/>
    </ligand>
</feature>
<evidence type="ECO:0000313" key="3">
    <source>
        <dbReference type="EMBL" id="KAH7943000.1"/>
    </source>
</evidence>
<dbReference type="InterPro" id="IPR000101">
    <property type="entry name" value="GGT_peptidase"/>
</dbReference>
<protein>
    <recommendedName>
        <fullName evidence="5">Gamma-glutamyltransferase</fullName>
    </recommendedName>
</protein>
<dbReference type="GO" id="GO:0036374">
    <property type="term" value="F:glutathione hydrolase activity"/>
    <property type="evidence" value="ECO:0007669"/>
    <property type="project" value="InterPro"/>
</dbReference>
<dbReference type="PANTHER" id="PTHR11686">
    <property type="entry name" value="GAMMA GLUTAMYL TRANSPEPTIDASE"/>
    <property type="match status" value="1"/>
</dbReference>
<dbReference type="Gene3D" id="3.60.20.40">
    <property type="match status" value="1"/>
</dbReference>
<dbReference type="EMBL" id="JABSTV010001253">
    <property type="protein sequence ID" value="KAH7943000.1"/>
    <property type="molecule type" value="Genomic_DNA"/>
</dbReference>
<keyword evidence="4" id="KW-1185">Reference proteome</keyword>
<keyword evidence="2" id="KW-1133">Transmembrane helix</keyword>
<proteinExistence type="predicted"/>
<keyword evidence="2" id="KW-0812">Transmembrane</keyword>
<dbReference type="SUPFAM" id="SSF56235">
    <property type="entry name" value="N-terminal nucleophile aminohydrolases (Ntn hydrolases)"/>
    <property type="match status" value="1"/>
</dbReference>
<organism evidence="3 4">
    <name type="scientific">Rhipicephalus sanguineus</name>
    <name type="common">Brown dog tick</name>
    <name type="synonym">Ixodes sanguineus</name>
    <dbReference type="NCBI Taxonomy" id="34632"/>
    <lineage>
        <taxon>Eukaryota</taxon>
        <taxon>Metazoa</taxon>
        <taxon>Ecdysozoa</taxon>
        <taxon>Arthropoda</taxon>
        <taxon>Chelicerata</taxon>
        <taxon>Arachnida</taxon>
        <taxon>Acari</taxon>
        <taxon>Parasitiformes</taxon>
        <taxon>Ixodida</taxon>
        <taxon>Ixodoidea</taxon>
        <taxon>Ixodidae</taxon>
        <taxon>Rhipicephalinae</taxon>
        <taxon>Rhipicephalus</taxon>
        <taxon>Rhipicephalus</taxon>
    </lineage>
</organism>
<accession>A0A9D4SQ56</accession>
<dbReference type="GO" id="GO:0006751">
    <property type="term" value="P:glutathione catabolic process"/>
    <property type="evidence" value="ECO:0007669"/>
    <property type="project" value="InterPro"/>
</dbReference>
<evidence type="ECO:0000256" key="1">
    <source>
        <dbReference type="PIRSR" id="PIRSR600101-2"/>
    </source>
</evidence>
<dbReference type="PRINTS" id="PR01210">
    <property type="entry name" value="GGTRANSPTASE"/>
</dbReference>
<dbReference type="AlphaFoldDB" id="A0A9D4SQ56"/>
<dbReference type="InterPro" id="IPR043138">
    <property type="entry name" value="GGT_lsub"/>
</dbReference>
<name>A0A9D4SQ56_RHISA</name>
<feature type="transmembrane region" description="Helical" evidence="2">
    <location>
        <begin position="56"/>
        <end position="78"/>
    </location>
</feature>
<evidence type="ECO:0000256" key="2">
    <source>
        <dbReference type="SAM" id="Phobius"/>
    </source>
</evidence>
<evidence type="ECO:0008006" key="5">
    <source>
        <dbReference type="Google" id="ProtNLM"/>
    </source>
</evidence>
<dbReference type="Gene3D" id="1.10.246.130">
    <property type="match status" value="1"/>
</dbReference>
<reference evidence="3" key="1">
    <citation type="journal article" date="2020" name="Cell">
        <title>Large-Scale Comparative Analyses of Tick Genomes Elucidate Their Genetic Diversity and Vector Capacities.</title>
        <authorList>
            <consortium name="Tick Genome and Microbiome Consortium (TIGMIC)"/>
            <person name="Jia N."/>
            <person name="Wang J."/>
            <person name="Shi W."/>
            <person name="Du L."/>
            <person name="Sun Y."/>
            <person name="Zhan W."/>
            <person name="Jiang J.F."/>
            <person name="Wang Q."/>
            <person name="Zhang B."/>
            <person name="Ji P."/>
            <person name="Bell-Sakyi L."/>
            <person name="Cui X.M."/>
            <person name="Yuan T.T."/>
            <person name="Jiang B.G."/>
            <person name="Yang W.F."/>
            <person name="Lam T.T."/>
            <person name="Chang Q.C."/>
            <person name="Ding S.J."/>
            <person name="Wang X.J."/>
            <person name="Zhu J.G."/>
            <person name="Ruan X.D."/>
            <person name="Zhao L."/>
            <person name="Wei J.T."/>
            <person name="Ye R.Z."/>
            <person name="Que T.C."/>
            <person name="Du C.H."/>
            <person name="Zhou Y.H."/>
            <person name="Cheng J.X."/>
            <person name="Dai P.F."/>
            <person name="Guo W.B."/>
            <person name="Han X.H."/>
            <person name="Huang E.J."/>
            <person name="Li L.F."/>
            <person name="Wei W."/>
            <person name="Gao Y.C."/>
            <person name="Liu J.Z."/>
            <person name="Shao H.Z."/>
            <person name="Wang X."/>
            <person name="Wang C.C."/>
            <person name="Yang T.C."/>
            <person name="Huo Q.B."/>
            <person name="Li W."/>
            <person name="Chen H.Y."/>
            <person name="Chen S.E."/>
            <person name="Zhou L.G."/>
            <person name="Ni X.B."/>
            <person name="Tian J.H."/>
            <person name="Sheng Y."/>
            <person name="Liu T."/>
            <person name="Pan Y.S."/>
            <person name="Xia L.Y."/>
            <person name="Li J."/>
            <person name="Zhao F."/>
            <person name="Cao W.C."/>
        </authorList>
    </citation>
    <scope>NUCLEOTIDE SEQUENCE</scope>
    <source>
        <strain evidence="3">Rsan-2018</strain>
    </source>
</reference>
<feature type="binding site" evidence="1">
    <location>
        <position position="534"/>
    </location>
    <ligand>
        <name>L-glutamate</name>
        <dbReference type="ChEBI" id="CHEBI:29985"/>
    </ligand>
</feature>
<dbReference type="InterPro" id="IPR029055">
    <property type="entry name" value="Ntn_hydrolases_N"/>
</dbReference>
<evidence type="ECO:0000313" key="4">
    <source>
        <dbReference type="Proteomes" id="UP000821837"/>
    </source>
</evidence>
<dbReference type="VEuPathDB" id="VectorBase:RSAN_040077"/>
<dbReference type="Pfam" id="PF01019">
    <property type="entry name" value="G_glu_transpept"/>
    <property type="match status" value="1"/>
</dbReference>
<dbReference type="InterPro" id="IPR043137">
    <property type="entry name" value="GGT_ssub_C"/>
</dbReference>
<dbReference type="VEuPathDB" id="VectorBase:RSAN_034091"/>
<reference evidence="3" key="2">
    <citation type="submission" date="2021-09" db="EMBL/GenBank/DDBJ databases">
        <authorList>
            <person name="Jia N."/>
            <person name="Wang J."/>
            <person name="Shi W."/>
            <person name="Du L."/>
            <person name="Sun Y."/>
            <person name="Zhan W."/>
            <person name="Jiang J."/>
            <person name="Wang Q."/>
            <person name="Zhang B."/>
            <person name="Ji P."/>
            <person name="Sakyi L.B."/>
            <person name="Cui X."/>
            <person name="Yuan T."/>
            <person name="Jiang B."/>
            <person name="Yang W."/>
            <person name="Lam T.T.-Y."/>
            <person name="Chang Q."/>
            <person name="Ding S."/>
            <person name="Wang X."/>
            <person name="Zhu J."/>
            <person name="Ruan X."/>
            <person name="Zhao L."/>
            <person name="Wei J."/>
            <person name="Que T."/>
            <person name="Du C."/>
            <person name="Cheng J."/>
            <person name="Dai P."/>
            <person name="Han X."/>
            <person name="Huang E."/>
            <person name="Gao Y."/>
            <person name="Liu J."/>
            <person name="Shao H."/>
            <person name="Ye R."/>
            <person name="Li L."/>
            <person name="Wei W."/>
            <person name="Wang X."/>
            <person name="Wang C."/>
            <person name="Huo Q."/>
            <person name="Li W."/>
            <person name="Guo W."/>
            <person name="Chen H."/>
            <person name="Chen S."/>
            <person name="Zhou L."/>
            <person name="Zhou L."/>
            <person name="Ni X."/>
            <person name="Tian J."/>
            <person name="Zhou Y."/>
            <person name="Sheng Y."/>
            <person name="Liu T."/>
            <person name="Pan Y."/>
            <person name="Xia L."/>
            <person name="Li J."/>
            <person name="Zhao F."/>
            <person name="Cao W."/>
        </authorList>
    </citation>
    <scope>NUCLEOTIDE SEQUENCE</scope>
    <source>
        <strain evidence="3">Rsan-2018</strain>
        <tissue evidence="3">Larvae</tissue>
    </source>
</reference>
<keyword evidence="2" id="KW-0472">Membrane</keyword>
<comment type="caution">
    <text evidence="3">The sequence shown here is derived from an EMBL/GenBank/DDBJ whole genome shotgun (WGS) entry which is preliminary data.</text>
</comment>
<dbReference type="Proteomes" id="UP000821837">
    <property type="component" value="Unassembled WGS sequence"/>
</dbReference>
<gene>
    <name evidence="3" type="ORF">HPB52_003983</name>
</gene>